<keyword evidence="1 4" id="KW-0349">Heme</keyword>
<organism evidence="6 7">
    <name type="scientific">Thermoanaerobaculum aquaticum</name>
    <dbReference type="NCBI Taxonomy" id="1312852"/>
    <lineage>
        <taxon>Bacteria</taxon>
        <taxon>Pseudomonadati</taxon>
        <taxon>Acidobacteriota</taxon>
        <taxon>Thermoanaerobaculia</taxon>
        <taxon>Thermoanaerobaculales</taxon>
        <taxon>Thermoanaerobaculaceae</taxon>
        <taxon>Thermoanaerobaculum</taxon>
    </lineage>
</organism>
<evidence type="ECO:0000313" key="6">
    <source>
        <dbReference type="EMBL" id="KDA53831.1"/>
    </source>
</evidence>
<dbReference type="EMBL" id="JMFG01000016">
    <property type="protein sequence ID" value="KDA53831.1"/>
    <property type="molecule type" value="Genomic_DNA"/>
</dbReference>
<dbReference type="InterPro" id="IPR036909">
    <property type="entry name" value="Cyt_c-like_dom_sf"/>
</dbReference>
<dbReference type="Proteomes" id="UP000027284">
    <property type="component" value="Unassembled WGS sequence"/>
</dbReference>
<dbReference type="AlphaFoldDB" id="A0A062Y0E2"/>
<dbReference type="GO" id="GO:0046872">
    <property type="term" value="F:metal ion binding"/>
    <property type="evidence" value="ECO:0007669"/>
    <property type="project" value="UniProtKB-KW"/>
</dbReference>
<dbReference type="PANTHER" id="PTHR40394:SF2">
    <property type="entry name" value="QUINOL:CYTOCHROME C OXIDOREDUCTASE MEMBRANE PROTEIN"/>
    <property type="match status" value="1"/>
</dbReference>
<keyword evidence="2 4" id="KW-0479">Metal-binding</keyword>
<reference evidence="6 7" key="1">
    <citation type="submission" date="2014-04" db="EMBL/GenBank/DDBJ databases">
        <title>The Genome Sequence of Thermoanaerobaculum aquaticum MP-01, The First Cultivated Group 23 Acidobacterium.</title>
        <authorList>
            <person name="Stamps B.W."/>
            <person name="Losey N.A."/>
            <person name="Lawson P.A."/>
            <person name="Stevenson B.S."/>
        </authorList>
    </citation>
    <scope>NUCLEOTIDE SEQUENCE [LARGE SCALE GENOMIC DNA]</scope>
    <source>
        <strain evidence="6 7">MP-01</strain>
    </source>
</reference>
<evidence type="ECO:0000256" key="2">
    <source>
        <dbReference type="ARBA" id="ARBA00022723"/>
    </source>
</evidence>
<feature type="domain" description="Cytochrome c" evidence="5">
    <location>
        <begin position="101"/>
        <end position="193"/>
    </location>
</feature>
<evidence type="ECO:0000256" key="3">
    <source>
        <dbReference type="ARBA" id="ARBA00023004"/>
    </source>
</evidence>
<evidence type="ECO:0000256" key="4">
    <source>
        <dbReference type="PROSITE-ProRule" id="PRU00433"/>
    </source>
</evidence>
<dbReference type="PROSITE" id="PS51007">
    <property type="entry name" value="CYTC"/>
    <property type="match status" value="1"/>
</dbReference>
<dbReference type="RefSeq" id="WP_081799988.1">
    <property type="nucleotide sequence ID" value="NZ_JMFG01000016.1"/>
</dbReference>
<dbReference type="GO" id="GO:0009055">
    <property type="term" value="F:electron transfer activity"/>
    <property type="evidence" value="ECO:0007669"/>
    <property type="project" value="InterPro"/>
</dbReference>
<accession>A0A062Y0E2</accession>
<dbReference type="OrthoDB" id="9773456at2"/>
<dbReference type="Gene3D" id="1.10.760.10">
    <property type="entry name" value="Cytochrome c-like domain"/>
    <property type="match status" value="1"/>
</dbReference>
<name>A0A062Y0E2_9BACT</name>
<keyword evidence="3 4" id="KW-0408">Iron</keyword>
<keyword evidence="7" id="KW-1185">Reference proteome</keyword>
<evidence type="ECO:0000256" key="1">
    <source>
        <dbReference type="ARBA" id="ARBA00022617"/>
    </source>
</evidence>
<evidence type="ECO:0000313" key="7">
    <source>
        <dbReference type="Proteomes" id="UP000027284"/>
    </source>
</evidence>
<comment type="caution">
    <text evidence="6">The sequence shown here is derived from an EMBL/GenBank/DDBJ whole genome shotgun (WGS) entry which is preliminary data.</text>
</comment>
<evidence type="ECO:0000259" key="5">
    <source>
        <dbReference type="PROSITE" id="PS51007"/>
    </source>
</evidence>
<dbReference type="InterPro" id="IPR009056">
    <property type="entry name" value="Cyt_c-like_dom"/>
</dbReference>
<dbReference type="SUPFAM" id="SSF46626">
    <property type="entry name" value="Cytochrome c"/>
    <property type="match status" value="1"/>
</dbReference>
<gene>
    <name evidence="6" type="ORF">EG19_02340</name>
</gene>
<sequence length="222" mass="24504">MPRALKYALIILATLALVPLALVVRARVTTSTSPRVHLIFDMDNQPKFKAQAANPIFADGRAMRLPVPGTVPRGSLLPPEVATGRKGNQWLEVIPVPVTRSLLLRGQERYNIFCSPCHGYSGYGDGVVNRRAERLEEGTWTPVASFHTETARSRPVGYIFNAITNGVRTMPPYGAQIPVEDRWAIVAYVKALQRSQFATLADVPPEVRPQLEARITGHDGNR</sequence>
<dbReference type="GO" id="GO:0020037">
    <property type="term" value="F:heme binding"/>
    <property type="evidence" value="ECO:0007669"/>
    <property type="project" value="InterPro"/>
</dbReference>
<dbReference type="STRING" id="1312852.EG19_02340"/>
<proteinExistence type="predicted"/>
<dbReference type="Pfam" id="PF13442">
    <property type="entry name" value="Cytochrome_CBB3"/>
    <property type="match status" value="1"/>
</dbReference>
<protein>
    <recommendedName>
        <fullName evidence="5">Cytochrome c domain-containing protein</fullName>
    </recommendedName>
</protein>
<dbReference type="PANTHER" id="PTHR40394">
    <property type="entry name" value="LIPOPROTEIN-RELATED"/>
    <property type="match status" value="1"/>
</dbReference>